<accession>A0AAJ5W5Z7</accession>
<feature type="domain" description="DUF559" evidence="1">
    <location>
        <begin position="76"/>
        <end position="152"/>
    </location>
</feature>
<dbReference type="Proteomes" id="UP001213972">
    <property type="component" value="Chromosome"/>
</dbReference>
<sequence length="181" mass="20094">MSVEVWDALRQAVQCQDPRSSIATLDSALHHGLIRDDDLQEFFAALPRRYRRLRRLLDARAESGPETFVRLMLRALGCRYEPQALIPGVGRVDFLVAGWLIVECDSRAHHGNAASQRNDRRRDLEAAARGYVVIRFMAEDIMWRPQAVMAALRGALTPRTATGVSTRAVGDCASPGNPLTG</sequence>
<reference evidence="2" key="1">
    <citation type="submission" date="2023-03" db="EMBL/GenBank/DDBJ databases">
        <title>Andean soil-derived lignocellulolytic bacterial consortium as a source of novel taxa and putative plastic-active enzymes.</title>
        <authorList>
            <person name="Diaz-Garcia L."/>
            <person name="Chuvochina M."/>
            <person name="Feuerriegel G."/>
            <person name="Bunk B."/>
            <person name="Sproer C."/>
            <person name="Streit W.R."/>
            <person name="Rodriguez L.M."/>
            <person name="Overmann J."/>
            <person name="Jimenez D.J."/>
        </authorList>
    </citation>
    <scope>NUCLEOTIDE SEQUENCE</scope>
    <source>
        <strain evidence="2">MAG 4610</strain>
    </source>
</reference>
<dbReference type="Gene3D" id="3.40.960.10">
    <property type="entry name" value="VSR Endonuclease"/>
    <property type="match status" value="1"/>
</dbReference>
<evidence type="ECO:0000259" key="1">
    <source>
        <dbReference type="Pfam" id="PF04480"/>
    </source>
</evidence>
<evidence type="ECO:0000313" key="3">
    <source>
        <dbReference type="Proteomes" id="UP001213972"/>
    </source>
</evidence>
<dbReference type="InterPro" id="IPR011335">
    <property type="entry name" value="Restrct_endonuc-II-like"/>
</dbReference>
<protein>
    <submittedName>
        <fullName evidence="2">DUF559 domain-containing protein</fullName>
    </submittedName>
</protein>
<dbReference type="InterPro" id="IPR007569">
    <property type="entry name" value="DUF559"/>
</dbReference>
<proteinExistence type="predicted"/>
<dbReference type="EMBL" id="CP119321">
    <property type="protein sequence ID" value="WEK14865.1"/>
    <property type="molecule type" value="Genomic_DNA"/>
</dbReference>
<evidence type="ECO:0000313" key="2">
    <source>
        <dbReference type="EMBL" id="WEK14865.1"/>
    </source>
</evidence>
<gene>
    <name evidence="2" type="ORF">P0Y48_06660</name>
</gene>
<dbReference type="Pfam" id="PF04480">
    <property type="entry name" value="DUF559"/>
    <property type="match status" value="1"/>
</dbReference>
<name>A0AAJ5W5Z7_9MICO</name>
<dbReference type="AlphaFoldDB" id="A0AAJ5W5Z7"/>
<organism evidence="2 3">
    <name type="scientific">Candidatus Microbacterium phytovorans</name>
    <dbReference type="NCBI Taxonomy" id="3121374"/>
    <lineage>
        <taxon>Bacteria</taxon>
        <taxon>Bacillati</taxon>
        <taxon>Actinomycetota</taxon>
        <taxon>Actinomycetes</taxon>
        <taxon>Micrococcales</taxon>
        <taxon>Microbacteriaceae</taxon>
        <taxon>Microbacterium</taxon>
    </lineage>
</organism>
<dbReference type="SUPFAM" id="SSF52980">
    <property type="entry name" value="Restriction endonuclease-like"/>
    <property type="match status" value="1"/>
</dbReference>